<dbReference type="GO" id="GO:0030149">
    <property type="term" value="P:sphingolipid catabolic process"/>
    <property type="evidence" value="ECO:0007669"/>
    <property type="project" value="TreeGrafter"/>
</dbReference>
<protein>
    <submittedName>
        <fullName evidence="1">Uncharacterized protein</fullName>
    </submittedName>
</protein>
<dbReference type="SUPFAM" id="SSF140860">
    <property type="entry name" value="Pseudo ankyrin repeat-like"/>
    <property type="match status" value="1"/>
</dbReference>
<gene>
    <name evidence="1" type="ORF">HYH02_002419</name>
</gene>
<evidence type="ECO:0000313" key="2">
    <source>
        <dbReference type="Proteomes" id="UP000613740"/>
    </source>
</evidence>
<dbReference type="GO" id="GO:0071944">
    <property type="term" value="C:cell periphery"/>
    <property type="evidence" value="ECO:0007669"/>
    <property type="project" value="TreeGrafter"/>
</dbReference>
<evidence type="ECO:0000313" key="1">
    <source>
        <dbReference type="EMBL" id="KAG2453087.1"/>
    </source>
</evidence>
<dbReference type="PANTHER" id="PTHR12393">
    <property type="entry name" value="SPHINGOMYELIN PHOSPHODIESTERASE RELATED"/>
    <property type="match status" value="1"/>
</dbReference>
<reference evidence="1" key="1">
    <citation type="journal article" date="2020" name="bioRxiv">
        <title>Comparative genomics of Chlamydomonas.</title>
        <authorList>
            <person name="Craig R.J."/>
            <person name="Hasan A.R."/>
            <person name="Ness R.W."/>
            <person name="Keightley P.D."/>
        </authorList>
    </citation>
    <scope>NUCLEOTIDE SEQUENCE</scope>
    <source>
        <strain evidence="1">CCAP 11/173</strain>
    </source>
</reference>
<sequence>MAAPKTPAQSQSIWIPQIAELIAQHLPENEIPMTIRLLDKATATLFNKPLHKMINLSKPCPQHAYAKSWCKPGSLRRFSRGPEAFEQAARCGHVARCKWLVSLRCGYHPDHALRVAAEQGHAAVAEYLVLHLHAPRADQAAQVAARHGHSPLALWLFKRSEPHANGLLELLVAAARGCALQAMAWLLAHVEVEALGVEAKTRIVASAKASDTPDARAKAQWLSCEFRL</sequence>
<comment type="caution">
    <text evidence="1">The sequence shown here is derived from an EMBL/GenBank/DDBJ whole genome shotgun (WGS) entry which is preliminary data.</text>
</comment>
<dbReference type="AlphaFoldDB" id="A0A835WSE0"/>
<name>A0A835WSE0_9CHLO</name>
<proteinExistence type="predicted"/>
<dbReference type="EMBL" id="JAEHOD010000004">
    <property type="protein sequence ID" value="KAG2453087.1"/>
    <property type="molecule type" value="Genomic_DNA"/>
</dbReference>
<dbReference type="OrthoDB" id="545864at2759"/>
<dbReference type="GO" id="GO:0004620">
    <property type="term" value="F:phospholipase activity"/>
    <property type="evidence" value="ECO:0007669"/>
    <property type="project" value="TreeGrafter"/>
</dbReference>
<organism evidence="1 2">
    <name type="scientific">Chlamydomonas schloesseri</name>
    <dbReference type="NCBI Taxonomy" id="2026947"/>
    <lineage>
        <taxon>Eukaryota</taxon>
        <taxon>Viridiplantae</taxon>
        <taxon>Chlorophyta</taxon>
        <taxon>core chlorophytes</taxon>
        <taxon>Chlorophyceae</taxon>
        <taxon>CS clade</taxon>
        <taxon>Chlamydomonadales</taxon>
        <taxon>Chlamydomonadaceae</taxon>
        <taxon>Chlamydomonas</taxon>
    </lineage>
</organism>
<accession>A0A835WSE0</accession>
<dbReference type="GO" id="GO:0005783">
    <property type="term" value="C:endoplasmic reticulum"/>
    <property type="evidence" value="ECO:0007669"/>
    <property type="project" value="TreeGrafter"/>
</dbReference>
<dbReference type="Proteomes" id="UP000613740">
    <property type="component" value="Unassembled WGS sequence"/>
</dbReference>
<dbReference type="Gene3D" id="1.25.40.20">
    <property type="entry name" value="Ankyrin repeat-containing domain"/>
    <property type="match status" value="1"/>
</dbReference>
<dbReference type="PANTHER" id="PTHR12393:SF6">
    <property type="entry name" value="SPHINGOMYELIN PHOSPHODIESTERASE 2"/>
    <property type="match status" value="1"/>
</dbReference>
<dbReference type="InterPro" id="IPR036770">
    <property type="entry name" value="Ankyrin_rpt-contain_sf"/>
</dbReference>
<keyword evidence="2" id="KW-1185">Reference proteome</keyword>
<dbReference type="GO" id="GO:0046513">
    <property type="term" value="P:ceramide biosynthetic process"/>
    <property type="evidence" value="ECO:0007669"/>
    <property type="project" value="TreeGrafter"/>
</dbReference>
<dbReference type="GO" id="GO:0016020">
    <property type="term" value="C:membrane"/>
    <property type="evidence" value="ECO:0007669"/>
    <property type="project" value="TreeGrafter"/>
</dbReference>